<feature type="coiled-coil region" evidence="14">
    <location>
        <begin position="94"/>
        <end position="128"/>
    </location>
</feature>
<dbReference type="PIRSF" id="PIRSF037431">
    <property type="entry name" value="STHK_LiaS"/>
    <property type="match status" value="1"/>
</dbReference>
<evidence type="ECO:0000256" key="7">
    <source>
        <dbReference type="ARBA" id="ARBA00022741"/>
    </source>
</evidence>
<name>A0ABY4EMJ2_9BACI</name>
<evidence type="ECO:0000256" key="11">
    <source>
        <dbReference type="ARBA" id="ARBA00023012"/>
    </source>
</evidence>
<dbReference type="InterPro" id="IPR011712">
    <property type="entry name" value="Sig_transdc_His_kin_sub3_dim/P"/>
</dbReference>
<dbReference type="InterPro" id="IPR036890">
    <property type="entry name" value="HATPase_C_sf"/>
</dbReference>
<dbReference type="Pfam" id="PF02518">
    <property type="entry name" value="HATPase_c"/>
    <property type="match status" value="1"/>
</dbReference>
<keyword evidence="14" id="KW-0175">Coiled coil</keyword>
<keyword evidence="6 15" id="KW-0812">Transmembrane</keyword>
<dbReference type="Pfam" id="PF07730">
    <property type="entry name" value="HisKA_3"/>
    <property type="match status" value="1"/>
</dbReference>
<dbReference type="InterPro" id="IPR017202">
    <property type="entry name" value="LiaS/VraS"/>
</dbReference>
<evidence type="ECO:0000256" key="3">
    <source>
        <dbReference type="ARBA" id="ARBA00022475"/>
    </source>
</evidence>
<keyword evidence="18" id="KW-1185">Reference proteome</keyword>
<dbReference type="InterPro" id="IPR005467">
    <property type="entry name" value="His_kinase_dom"/>
</dbReference>
<keyword evidence="11 13" id="KW-0902">Two-component regulatory system</keyword>
<evidence type="ECO:0000256" key="4">
    <source>
        <dbReference type="ARBA" id="ARBA00022553"/>
    </source>
</evidence>
<dbReference type="Gene3D" id="3.30.565.10">
    <property type="entry name" value="Histidine kinase-like ATPase, C-terminal domain"/>
    <property type="match status" value="1"/>
</dbReference>
<evidence type="ECO:0000256" key="13">
    <source>
        <dbReference type="PIRNR" id="PIRNR037431"/>
    </source>
</evidence>
<dbReference type="PANTHER" id="PTHR24421">
    <property type="entry name" value="NITRATE/NITRITE SENSOR PROTEIN NARX-RELATED"/>
    <property type="match status" value="1"/>
</dbReference>
<feature type="transmembrane region" description="Helical" evidence="15">
    <location>
        <begin position="7"/>
        <end position="28"/>
    </location>
</feature>
<evidence type="ECO:0000256" key="5">
    <source>
        <dbReference type="ARBA" id="ARBA00022679"/>
    </source>
</evidence>
<evidence type="ECO:0000313" key="18">
    <source>
        <dbReference type="Proteomes" id="UP000831787"/>
    </source>
</evidence>
<dbReference type="SMART" id="SM00387">
    <property type="entry name" value="HATPase_c"/>
    <property type="match status" value="1"/>
</dbReference>
<keyword evidence="12 13" id="KW-0472">Membrane</keyword>
<evidence type="ECO:0000256" key="12">
    <source>
        <dbReference type="ARBA" id="ARBA00023136"/>
    </source>
</evidence>
<keyword evidence="5 13" id="KW-0808">Transferase</keyword>
<dbReference type="CDD" id="cd16917">
    <property type="entry name" value="HATPase_UhpB-NarQ-NarX-like"/>
    <property type="match status" value="1"/>
</dbReference>
<dbReference type="EMBL" id="CP095073">
    <property type="protein sequence ID" value="UOQ45207.1"/>
    <property type="molecule type" value="Genomic_DNA"/>
</dbReference>
<dbReference type="InterPro" id="IPR003594">
    <property type="entry name" value="HATPase_dom"/>
</dbReference>
<keyword evidence="3 13" id="KW-1003">Cell membrane</keyword>
<evidence type="ECO:0000256" key="6">
    <source>
        <dbReference type="ARBA" id="ARBA00022692"/>
    </source>
</evidence>
<dbReference type="Proteomes" id="UP000831787">
    <property type="component" value="Chromosome"/>
</dbReference>
<dbReference type="GO" id="GO:0016301">
    <property type="term" value="F:kinase activity"/>
    <property type="evidence" value="ECO:0007669"/>
    <property type="project" value="UniProtKB-KW"/>
</dbReference>
<evidence type="ECO:0000256" key="14">
    <source>
        <dbReference type="SAM" id="Coils"/>
    </source>
</evidence>
<evidence type="ECO:0000256" key="8">
    <source>
        <dbReference type="ARBA" id="ARBA00022777"/>
    </source>
</evidence>
<evidence type="ECO:0000256" key="10">
    <source>
        <dbReference type="ARBA" id="ARBA00022989"/>
    </source>
</evidence>
<feature type="transmembrane region" description="Helical" evidence="15">
    <location>
        <begin position="48"/>
        <end position="71"/>
    </location>
</feature>
<keyword evidence="9 13" id="KW-0067">ATP-binding</keyword>
<dbReference type="PANTHER" id="PTHR24421:SF37">
    <property type="entry name" value="SENSOR HISTIDINE KINASE NARS"/>
    <property type="match status" value="1"/>
</dbReference>
<proteinExistence type="predicted"/>
<evidence type="ECO:0000259" key="16">
    <source>
        <dbReference type="PROSITE" id="PS50109"/>
    </source>
</evidence>
<dbReference type="SUPFAM" id="SSF55874">
    <property type="entry name" value="ATPase domain of HSP90 chaperone/DNA topoisomerase II/histidine kinase"/>
    <property type="match status" value="1"/>
</dbReference>
<evidence type="ECO:0000256" key="1">
    <source>
        <dbReference type="ARBA" id="ARBA00000085"/>
    </source>
</evidence>
<gene>
    <name evidence="17" type="ORF">MUN89_04465</name>
</gene>
<keyword evidence="10 15" id="KW-1133">Transmembrane helix</keyword>
<comment type="subcellular location">
    <subcellularLocation>
        <location evidence="2 13">Cell membrane</location>
        <topology evidence="2 13">Multi-pass membrane protein</topology>
    </subcellularLocation>
</comment>
<dbReference type="PROSITE" id="PS50109">
    <property type="entry name" value="HIS_KIN"/>
    <property type="match status" value="1"/>
</dbReference>
<evidence type="ECO:0000313" key="17">
    <source>
        <dbReference type="EMBL" id="UOQ45207.1"/>
    </source>
</evidence>
<reference evidence="17 18" key="1">
    <citation type="submission" date="2022-04" db="EMBL/GenBank/DDBJ databases">
        <title>Halobacillus sp. isolated from saltern.</title>
        <authorList>
            <person name="Won M."/>
            <person name="Lee C.-M."/>
            <person name="Woen H.-Y."/>
            <person name="Kwon S.-W."/>
        </authorList>
    </citation>
    <scope>NUCLEOTIDE SEQUENCE [LARGE SCALE GENOMIC DNA]</scope>
    <source>
        <strain evidence="17 18">SSBR10-3</strain>
    </source>
</reference>
<feature type="domain" description="Histidine kinase" evidence="16">
    <location>
        <begin position="147"/>
        <end position="340"/>
    </location>
</feature>
<evidence type="ECO:0000256" key="15">
    <source>
        <dbReference type="SAM" id="Phobius"/>
    </source>
</evidence>
<dbReference type="EC" id="2.7.13.3" evidence="13"/>
<evidence type="ECO:0000256" key="2">
    <source>
        <dbReference type="ARBA" id="ARBA00004651"/>
    </source>
</evidence>
<keyword evidence="8 13" id="KW-0418">Kinase</keyword>
<evidence type="ECO:0000256" key="9">
    <source>
        <dbReference type="ARBA" id="ARBA00022840"/>
    </source>
</evidence>
<keyword evidence="4" id="KW-0597">Phosphoprotein</keyword>
<protein>
    <recommendedName>
        <fullName evidence="13">Sensor histidine kinase</fullName>
        <ecNumber evidence="13">2.7.13.3</ecNumber>
    </recommendedName>
</protein>
<dbReference type="RefSeq" id="WP_244711754.1">
    <property type="nucleotide sequence ID" value="NZ_CP095073.1"/>
</dbReference>
<keyword evidence="7 13" id="KW-0547">Nucleotide-binding</keyword>
<dbReference type="InterPro" id="IPR050482">
    <property type="entry name" value="Sensor_HK_TwoCompSys"/>
</dbReference>
<organism evidence="17 18">
    <name type="scientific">Halobacillus salinarum</name>
    <dbReference type="NCBI Taxonomy" id="2932257"/>
    <lineage>
        <taxon>Bacteria</taxon>
        <taxon>Bacillati</taxon>
        <taxon>Bacillota</taxon>
        <taxon>Bacilli</taxon>
        <taxon>Bacillales</taxon>
        <taxon>Bacillaceae</taxon>
        <taxon>Halobacillus</taxon>
    </lineage>
</organism>
<sequence>MSVWQKQVIVGVITFICFSVVITVFTFMAFPIHSWEELWSREVLNLPYVFLVLTVSVSVGLVLGMFQGWYWRRQLHSLNHQLDEVARGNAVIYEDRDIKELSEIEERIRQIEEKFNQQAELAQRLATERAKEREKSLQEVVLQERNRLARELHDSVSQQLFAASMMMSAINDSGKLENQETEKQLKMVENMIHQSQLEMRALLLHLRPVALKDKTLSEGTEELLHELTQKVPMEITWNVESITLDKGLEDQLFRILQESVSNTLRHSKAETLSVTLIEREENIILRVIDDGVGFDVEEEKASSYGLQNMQERAFEIGGNLKIVSLEKQGTRLEVKVPYRNKGGGSS</sequence>
<accession>A0ABY4EMJ2</accession>
<comment type="catalytic activity">
    <reaction evidence="1 13">
        <text>ATP + protein L-histidine = ADP + protein N-phospho-L-histidine.</text>
        <dbReference type="EC" id="2.7.13.3"/>
    </reaction>
</comment>
<dbReference type="Gene3D" id="1.20.5.1930">
    <property type="match status" value="1"/>
</dbReference>